<reference evidence="4 5" key="1">
    <citation type="submission" date="2017-07" db="EMBL/GenBank/DDBJ databases">
        <title>Genome sequencing and assembly of Paenibacillus rigui.</title>
        <authorList>
            <person name="Mayilraj S."/>
        </authorList>
    </citation>
    <scope>NUCLEOTIDE SEQUENCE [LARGE SCALE GENOMIC DNA]</scope>
    <source>
        <strain evidence="4 5">JCM 16352</strain>
    </source>
</reference>
<dbReference type="InterPro" id="IPR016181">
    <property type="entry name" value="Acyl_CoA_acyltransferase"/>
</dbReference>
<dbReference type="InterPro" id="IPR000182">
    <property type="entry name" value="GNAT_dom"/>
</dbReference>
<dbReference type="PANTHER" id="PTHR43420:SF47">
    <property type="entry name" value="N-ACETYLTRANSFERASE DOMAIN-CONTAINING PROTEIN"/>
    <property type="match status" value="1"/>
</dbReference>
<dbReference type="CDD" id="cd04301">
    <property type="entry name" value="NAT_SF"/>
    <property type="match status" value="1"/>
</dbReference>
<dbReference type="SUPFAM" id="SSF55729">
    <property type="entry name" value="Acyl-CoA N-acyltransferases (Nat)"/>
    <property type="match status" value="1"/>
</dbReference>
<keyword evidence="1 4" id="KW-0808">Transferase</keyword>
<accession>A0A229UX52</accession>
<dbReference type="OrthoDB" id="9799092at2"/>
<dbReference type="PROSITE" id="PS51186">
    <property type="entry name" value="GNAT"/>
    <property type="match status" value="1"/>
</dbReference>
<evidence type="ECO:0000313" key="4">
    <source>
        <dbReference type="EMBL" id="OXM87735.1"/>
    </source>
</evidence>
<gene>
    <name evidence="4" type="ORF">CF651_01030</name>
</gene>
<evidence type="ECO:0000259" key="3">
    <source>
        <dbReference type="PROSITE" id="PS51186"/>
    </source>
</evidence>
<organism evidence="4 5">
    <name type="scientific">Paenibacillus rigui</name>
    <dbReference type="NCBI Taxonomy" id="554312"/>
    <lineage>
        <taxon>Bacteria</taxon>
        <taxon>Bacillati</taxon>
        <taxon>Bacillota</taxon>
        <taxon>Bacilli</taxon>
        <taxon>Bacillales</taxon>
        <taxon>Paenibacillaceae</taxon>
        <taxon>Paenibacillus</taxon>
    </lineage>
</organism>
<keyword evidence="5" id="KW-1185">Reference proteome</keyword>
<feature type="domain" description="N-acetyltransferase" evidence="3">
    <location>
        <begin position="2"/>
        <end position="169"/>
    </location>
</feature>
<dbReference type="Proteomes" id="UP000215509">
    <property type="component" value="Unassembled WGS sequence"/>
</dbReference>
<proteinExistence type="predicted"/>
<evidence type="ECO:0000313" key="5">
    <source>
        <dbReference type="Proteomes" id="UP000215509"/>
    </source>
</evidence>
<dbReference type="GO" id="GO:0016747">
    <property type="term" value="F:acyltransferase activity, transferring groups other than amino-acyl groups"/>
    <property type="evidence" value="ECO:0007669"/>
    <property type="project" value="InterPro"/>
</dbReference>
<comment type="caution">
    <text evidence="4">The sequence shown here is derived from an EMBL/GenBank/DDBJ whole genome shotgun (WGS) entry which is preliminary data.</text>
</comment>
<keyword evidence="2" id="KW-0012">Acyltransferase</keyword>
<dbReference type="AlphaFoldDB" id="A0A229UX52"/>
<dbReference type="Pfam" id="PF00583">
    <property type="entry name" value="Acetyltransf_1"/>
    <property type="match status" value="1"/>
</dbReference>
<evidence type="ECO:0000256" key="1">
    <source>
        <dbReference type="ARBA" id="ARBA00022679"/>
    </source>
</evidence>
<evidence type="ECO:0000256" key="2">
    <source>
        <dbReference type="ARBA" id="ARBA00023315"/>
    </source>
</evidence>
<dbReference type="RefSeq" id="WP_094012985.1">
    <property type="nucleotide sequence ID" value="NZ_NMQW01000002.1"/>
</dbReference>
<dbReference type="EMBL" id="NMQW01000002">
    <property type="protein sequence ID" value="OXM87735.1"/>
    <property type="molecule type" value="Genomic_DNA"/>
</dbReference>
<dbReference type="Gene3D" id="3.40.630.30">
    <property type="match status" value="1"/>
</dbReference>
<dbReference type="PANTHER" id="PTHR43420">
    <property type="entry name" value="ACETYLTRANSFERASE"/>
    <property type="match status" value="1"/>
</dbReference>
<sequence length="170" mass="19403">MITMKNVAPEQAALYWSLRLEGLRVSPESFGSSYEESVPLTMAEVKQRMNNTEEDYILGAFNEERHIVGMAGFVRERRIKLQHKAMIWGVYVTPAYQGKGIARQLMREILERGRALEGLDQISLCVVTTNEAAVALYTKLGFQTYGTERNALKVNGKSLDELHMAYYYDR</sequence>
<dbReference type="InterPro" id="IPR050680">
    <property type="entry name" value="YpeA/RimI_acetyltransf"/>
</dbReference>
<name>A0A229UX52_9BACL</name>
<protein>
    <submittedName>
        <fullName evidence="4">GNAT family N-acetyltransferase</fullName>
    </submittedName>
</protein>